<feature type="non-terminal residue" evidence="2">
    <location>
        <position position="96"/>
    </location>
</feature>
<evidence type="ECO:0000256" key="1">
    <source>
        <dbReference type="SAM" id="MobiDB-lite"/>
    </source>
</evidence>
<feature type="compositionally biased region" description="Low complexity" evidence="1">
    <location>
        <begin position="18"/>
        <end position="27"/>
    </location>
</feature>
<name>A0A2K3KHJ9_TRIPR</name>
<reference evidence="2 3" key="2">
    <citation type="journal article" date="2017" name="Front. Plant Sci.">
        <title>Gene Classification and Mining of Molecular Markers Useful in Red Clover (Trifolium pratense) Breeding.</title>
        <authorList>
            <person name="Istvanek J."/>
            <person name="Dluhosova J."/>
            <person name="Dluhos P."/>
            <person name="Patkova L."/>
            <person name="Nedelnik J."/>
            <person name="Repkova J."/>
        </authorList>
    </citation>
    <scope>NUCLEOTIDE SEQUENCE [LARGE SCALE GENOMIC DNA]</scope>
    <source>
        <strain evidence="3">cv. Tatra</strain>
        <tissue evidence="2">Young leaves</tissue>
    </source>
</reference>
<dbReference type="EMBL" id="ASHM01096621">
    <property type="protein sequence ID" value="PNX65748.1"/>
    <property type="molecule type" value="Genomic_DNA"/>
</dbReference>
<reference evidence="2 3" key="1">
    <citation type="journal article" date="2014" name="Am. J. Bot.">
        <title>Genome assembly and annotation for red clover (Trifolium pratense; Fabaceae).</title>
        <authorList>
            <person name="Istvanek J."/>
            <person name="Jaros M."/>
            <person name="Krenek A."/>
            <person name="Repkova J."/>
        </authorList>
    </citation>
    <scope>NUCLEOTIDE SEQUENCE [LARGE SCALE GENOMIC DNA]</scope>
    <source>
        <strain evidence="3">cv. Tatra</strain>
        <tissue evidence="2">Young leaves</tissue>
    </source>
</reference>
<accession>A0A2K3KHJ9</accession>
<protein>
    <submittedName>
        <fullName evidence="2">Uncharacterized protein</fullName>
    </submittedName>
</protein>
<feature type="compositionally biased region" description="Polar residues" evidence="1">
    <location>
        <begin position="1"/>
        <end position="17"/>
    </location>
</feature>
<comment type="caution">
    <text evidence="2">The sequence shown here is derived from an EMBL/GenBank/DDBJ whole genome shotgun (WGS) entry which is preliminary data.</text>
</comment>
<sequence>MATEHSSPFSSVNSHNISGSNRGNGRSNSRRRRRSQSQQYHWSQSPYQQTQFPCHQPLWTAPAYPRQQQWAYPWQSWATPPHMNGQAAMHTSSISP</sequence>
<evidence type="ECO:0000313" key="3">
    <source>
        <dbReference type="Proteomes" id="UP000236291"/>
    </source>
</evidence>
<organism evidence="2 3">
    <name type="scientific">Trifolium pratense</name>
    <name type="common">Red clover</name>
    <dbReference type="NCBI Taxonomy" id="57577"/>
    <lineage>
        <taxon>Eukaryota</taxon>
        <taxon>Viridiplantae</taxon>
        <taxon>Streptophyta</taxon>
        <taxon>Embryophyta</taxon>
        <taxon>Tracheophyta</taxon>
        <taxon>Spermatophyta</taxon>
        <taxon>Magnoliopsida</taxon>
        <taxon>eudicotyledons</taxon>
        <taxon>Gunneridae</taxon>
        <taxon>Pentapetalae</taxon>
        <taxon>rosids</taxon>
        <taxon>fabids</taxon>
        <taxon>Fabales</taxon>
        <taxon>Fabaceae</taxon>
        <taxon>Papilionoideae</taxon>
        <taxon>50 kb inversion clade</taxon>
        <taxon>NPAAA clade</taxon>
        <taxon>Hologalegina</taxon>
        <taxon>IRL clade</taxon>
        <taxon>Trifolieae</taxon>
        <taxon>Trifolium</taxon>
    </lineage>
</organism>
<proteinExistence type="predicted"/>
<dbReference type="Proteomes" id="UP000236291">
    <property type="component" value="Unassembled WGS sequence"/>
</dbReference>
<evidence type="ECO:0000313" key="2">
    <source>
        <dbReference type="EMBL" id="PNX65748.1"/>
    </source>
</evidence>
<dbReference type="AlphaFoldDB" id="A0A2K3KHJ9"/>
<feature type="region of interest" description="Disordered" evidence="1">
    <location>
        <begin position="1"/>
        <end position="48"/>
    </location>
</feature>
<gene>
    <name evidence="2" type="ORF">L195_g054697</name>
</gene>